<keyword evidence="3" id="KW-0378">Hydrolase</keyword>
<evidence type="ECO:0000256" key="3">
    <source>
        <dbReference type="ARBA" id="ARBA00022807"/>
    </source>
</evidence>
<dbReference type="SUPFAM" id="SSF52129">
    <property type="entry name" value="Caspase-like"/>
    <property type="match status" value="2"/>
</dbReference>
<evidence type="ECO:0000256" key="4">
    <source>
        <dbReference type="SAM" id="MobiDB-lite"/>
    </source>
</evidence>
<reference evidence="6 7" key="1">
    <citation type="journal article" date="2008" name="Nature">
        <title>The genome of Laccaria bicolor provides insights into mycorrhizal symbiosis.</title>
        <authorList>
            <person name="Martin F."/>
            <person name="Aerts A."/>
            <person name="Ahren D."/>
            <person name="Brun A."/>
            <person name="Danchin E.G.J."/>
            <person name="Duchaussoy F."/>
            <person name="Gibon J."/>
            <person name="Kohler A."/>
            <person name="Lindquist E."/>
            <person name="Pereda V."/>
            <person name="Salamov A."/>
            <person name="Shapiro H.J."/>
            <person name="Wuyts J."/>
            <person name="Blaudez D."/>
            <person name="Buee M."/>
            <person name="Brokstein P."/>
            <person name="Canbaeck B."/>
            <person name="Cohen D."/>
            <person name="Courty P.E."/>
            <person name="Coutinho P.M."/>
            <person name="Delaruelle C."/>
            <person name="Detter J.C."/>
            <person name="Deveau A."/>
            <person name="DiFazio S."/>
            <person name="Duplessis S."/>
            <person name="Fraissinet-Tachet L."/>
            <person name="Lucic E."/>
            <person name="Frey-Klett P."/>
            <person name="Fourrey C."/>
            <person name="Feussner I."/>
            <person name="Gay G."/>
            <person name="Grimwood J."/>
            <person name="Hoegger P.J."/>
            <person name="Jain P."/>
            <person name="Kilaru S."/>
            <person name="Labbe J."/>
            <person name="Lin Y.C."/>
            <person name="Legue V."/>
            <person name="Le Tacon F."/>
            <person name="Marmeisse R."/>
            <person name="Melayah D."/>
            <person name="Montanini B."/>
            <person name="Muratet M."/>
            <person name="Nehls U."/>
            <person name="Niculita-Hirzel H."/>
            <person name="Oudot-Le Secq M.P."/>
            <person name="Peter M."/>
            <person name="Quesneville H."/>
            <person name="Rajashekar B."/>
            <person name="Reich M."/>
            <person name="Rouhier N."/>
            <person name="Schmutz J."/>
            <person name="Yin T."/>
            <person name="Chalot M."/>
            <person name="Henrissat B."/>
            <person name="Kuees U."/>
            <person name="Lucas S."/>
            <person name="Van de Peer Y."/>
            <person name="Podila G.K."/>
            <person name="Polle A."/>
            <person name="Pukkila P.J."/>
            <person name="Richardson P.M."/>
            <person name="Rouze P."/>
            <person name="Sanders I.R."/>
            <person name="Stajich J.E."/>
            <person name="Tunlid A."/>
            <person name="Tuskan G."/>
            <person name="Grigoriev I.V."/>
        </authorList>
    </citation>
    <scope>NUCLEOTIDE SEQUENCE [LARGE SCALE GENOMIC DNA]</scope>
    <source>
        <strain evidence="7">S238N-H82 / ATCC MYA-4686</strain>
    </source>
</reference>
<evidence type="ECO:0000256" key="1">
    <source>
        <dbReference type="ARBA" id="ARBA00009005"/>
    </source>
</evidence>
<dbReference type="GO" id="GO:0005737">
    <property type="term" value="C:cytoplasm"/>
    <property type="evidence" value="ECO:0007669"/>
    <property type="project" value="TreeGrafter"/>
</dbReference>
<dbReference type="GO" id="GO:0006508">
    <property type="term" value="P:proteolysis"/>
    <property type="evidence" value="ECO:0007669"/>
    <property type="project" value="InterPro"/>
</dbReference>
<keyword evidence="7" id="KW-1185">Reference proteome</keyword>
<dbReference type="InterPro" id="IPR029030">
    <property type="entry name" value="Caspase-like_dom_sf"/>
</dbReference>
<feature type="domain" description="Peptidase C14 caspase" evidence="5">
    <location>
        <begin position="860"/>
        <end position="1099"/>
    </location>
</feature>
<dbReference type="Proteomes" id="UP000001194">
    <property type="component" value="Unassembled WGS sequence"/>
</dbReference>
<name>B0DA73_LACBS</name>
<dbReference type="GO" id="GO:0006915">
    <property type="term" value="P:apoptotic process"/>
    <property type="evidence" value="ECO:0007669"/>
    <property type="project" value="UniProtKB-KW"/>
</dbReference>
<dbReference type="PANTHER" id="PTHR48104:SF30">
    <property type="entry name" value="METACASPASE-1"/>
    <property type="match status" value="1"/>
</dbReference>
<keyword evidence="3" id="KW-0645">Protease</keyword>
<gene>
    <name evidence="6" type="ORF">LACBIDRAFT_294219</name>
</gene>
<dbReference type="GeneID" id="6076552"/>
<evidence type="ECO:0000313" key="7">
    <source>
        <dbReference type="Proteomes" id="UP000001194"/>
    </source>
</evidence>
<dbReference type="RefSeq" id="XP_001880933.1">
    <property type="nucleotide sequence ID" value="XM_001880898.1"/>
</dbReference>
<dbReference type="Gene3D" id="3.40.50.1460">
    <property type="match status" value="2"/>
</dbReference>
<dbReference type="OrthoDB" id="3223806at2759"/>
<dbReference type="InParanoid" id="B0DA73"/>
<dbReference type="GO" id="GO:0004197">
    <property type="term" value="F:cysteine-type endopeptidase activity"/>
    <property type="evidence" value="ECO:0007669"/>
    <property type="project" value="InterPro"/>
</dbReference>
<keyword evidence="3" id="KW-0788">Thiol protease</keyword>
<feature type="compositionally biased region" description="Basic and acidic residues" evidence="4">
    <location>
        <begin position="810"/>
        <end position="824"/>
    </location>
</feature>
<evidence type="ECO:0000313" key="6">
    <source>
        <dbReference type="EMBL" id="EDR08708.1"/>
    </source>
</evidence>
<protein>
    <submittedName>
        <fullName evidence="6">Predicted protein</fullName>
    </submittedName>
</protein>
<dbReference type="EMBL" id="DS547101">
    <property type="protein sequence ID" value="EDR08708.1"/>
    <property type="molecule type" value="Genomic_DNA"/>
</dbReference>
<accession>B0DA73</accession>
<keyword evidence="2" id="KW-0053">Apoptosis</keyword>
<feature type="domain" description="Peptidase C14 caspase" evidence="5">
    <location>
        <begin position="60"/>
        <end position="316"/>
    </location>
</feature>
<dbReference type="KEGG" id="lbc:LACBIDRAFT_294219"/>
<evidence type="ECO:0000256" key="2">
    <source>
        <dbReference type="ARBA" id="ARBA00022703"/>
    </source>
</evidence>
<dbReference type="HOGENOM" id="CLU_249039_0_0_1"/>
<evidence type="ECO:0000259" key="5">
    <source>
        <dbReference type="Pfam" id="PF00656"/>
    </source>
</evidence>
<feature type="region of interest" description="Disordered" evidence="4">
    <location>
        <begin position="1"/>
        <end position="24"/>
    </location>
</feature>
<comment type="similarity">
    <text evidence="1">Belongs to the peptidase C14B family.</text>
</comment>
<sequence>MSFLGSTAHVQPPSIEKENSGGFEQKQPSAVSELACCHPRPEQAIVQPPTALEVFDDRFFALIIGIDDYQNEKIRKLKGCVNDSENVCRFLTEYLHVNPAHIKHLRDGEATRENILSAFEKHFISNQEIQPNDAIVFYFGGHGTCGKHLGGNMLQMICPYDYRMGARGIHDHFIASLMHRLANLKGNNITQIIDSCHSGGMGRIPDLENSRFLAPLESLDPTGLDDDIADRGPSRPTEIDNPLKTHVLLAACQHDEPAYEAHQWTGQYGGDFTSLLLDLLRDPERNLTNTTYIDLFHTMEQQKYKSRLPKQTPYVEGDNKNRILFKTTCPVHHFPVLLHDDESFSVAAGTIHGVDLETEFIITSGDVSFLGLKPHTVSGVRSSFHKLDLDKTLRDDSTAKVIKLNRPLIKVLLKETPGDPSISEGNDVVITPSSDGFWKVERRDKVIPRYAPGFVEIKGAPGTRDTNHAIADAITHFTFHLLHRKPTVADNYLGVKLERLVASHSSPRKISYSPASDGENFFSADNVSASTDNVSGMVSGHAILPDVKGLFSLTLSIKDNETPLFPYVFGFDPSTYTIESFYHPEPWKKGPLSKNQEVTIGHGPEGGDPIEFYPNEVTFFKIFLTTTYVDLKGLEQEPFSVNLRTPISVTKKTSTSTWTFGYVESSTYAFLDSCSALVTPTTSRYACAAHDQEQVYIFRYRSLLLAARLLHLADEVFIDHHKNDVCAKKTSSQTAKSYRIRMEHDASLANPVDQGYTVSFFHFAFFSAVRGLWDVVWQQLKLLANYISSLRTPKRPDDQFLSLNSTDVDYSHGKENSKVPEHKKPSIVSGSKRDQPGQDQAIEQHQLPTVHPDSINNHLFALIIGIDNYQDEKIRKLKGCVNDSENVYTFLTESLHANPAHIKHLRDTQATRQNILSAFEEHLINNQEIQQNDAIVFYFAGHGSYEISEENYPAGNHIETICPYDDRMGARGIPDRTFASLMRRLAVLRGNNITAIFDSCHSGGMGRIPDSDLEKSRFIAPPESSYPTGLDDDIWNTDPTLPTEINDPYTPYPPLTSHVLLAACQHNELAYEACLSTAGHHAGAFTSLLLDILRQPGRNITETTYIGLFHTLEQPENKLRLPKQTPYVEGDNKTRILFSMTDLGRHFLVSLRDDGTFSVAAGTIHGVDAETEFTITSGKERLQGLKPFQVSPLRCAFKKPDNMTLQDYSRAQVTKWNQLHPKVFFQLTHDRPSDSQDYDIVISQSPKGRTQLDRRDGLIPRYAEKVILLTPQDAQADLSTPNAETSAIIAAVTHFNFHLLRESRFNIIGEKLMVKLECLSPLPGQWHGLNTKISYFPANNGENFFISGEQLMPRANIKKGPKVSAAAKLPDLNHYFSFTLSVRDVRAPLFPYVFGFDPSTYEIASFYHPEPTKEGPLSENQAVMIGYGPEGGDPIEFYPNEVTFFKIFVTSTYVDLKGLVQQSPFSRGVSRIPTRPSRISHDFWESWVYVVRS</sequence>
<dbReference type="PANTHER" id="PTHR48104">
    <property type="entry name" value="METACASPASE-4"/>
    <property type="match status" value="1"/>
</dbReference>
<feature type="region of interest" description="Disordered" evidence="4">
    <location>
        <begin position="810"/>
        <end position="839"/>
    </location>
</feature>
<organism evidence="7">
    <name type="scientific">Laccaria bicolor (strain S238N-H82 / ATCC MYA-4686)</name>
    <name type="common">Bicoloured deceiver</name>
    <name type="synonym">Laccaria laccata var. bicolor</name>
    <dbReference type="NCBI Taxonomy" id="486041"/>
    <lineage>
        <taxon>Eukaryota</taxon>
        <taxon>Fungi</taxon>
        <taxon>Dikarya</taxon>
        <taxon>Basidiomycota</taxon>
        <taxon>Agaricomycotina</taxon>
        <taxon>Agaricomycetes</taxon>
        <taxon>Agaricomycetidae</taxon>
        <taxon>Agaricales</taxon>
        <taxon>Agaricineae</taxon>
        <taxon>Hydnangiaceae</taxon>
        <taxon>Laccaria</taxon>
    </lineage>
</organism>
<dbReference type="Pfam" id="PF00656">
    <property type="entry name" value="Peptidase_C14"/>
    <property type="match status" value="2"/>
</dbReference>
<dbReference type="InterPro" id="IPR011600">
    <property type="entry name" value="Pept_C14_caspase"/>
</dbReference>
<dbReference type="InterPro" id="IPR050452">
    <property type="entry name" value="Metacaspase"/>
</dbReference>
<proteinExistence type="inferred from homology"/>